<dbReference type="Pfam" id="PF02219">
    <property type="entry name" value="MTHFR"/>
    <property type="match status" value="1"/>
</dbReference>
<organism evidence="15 16">
    <name type="scientific">Smittium megazygosporum</name>
    <dbReference type="NCBI Taxonomy" id="133381"/>
    <lineage>
        <taxon>Eukaryota</taxon>
        <taxon>Fungi</taxon>
        <taxon>Fungi incertae sedis</taxon>
        <taxon>Zoopagomycota</taxon>
        <taxon>Kickxellomycotina</taxon>
        <taxon>Harpellomycetes</taxon>
        <taxon>Harpellales</taxon>
        <taxon>Legeriomycetaceae</taxon>
        <taxon>Smittium</taxon>
    </lineage>
</organism>
<reference evidence="15 16" key="1">
    <citation type="journal article" date="2018" name="MBio">
        <title>Comparative Genomics Reveals the Core Gene Toolbox for the Fungus-Insect Symbiosis.</title>
        <authorList>
            <person name="Wang Y."/>
            <person name="Stata M."/>
            <person name="Wang W."/>
            <person name="Stajich J.E."/>
            <person name="White M.M."/>
            <person name="Moncalvo J.M."/>
        </authorList>
    </citation>
    <scope>NUCLEOTIDE SEQUENCE [LARGE SCALE GENOMIC DNA]</scope>
    <source>
        <strain evidence="15 16">SC-DP-2</strain>
    </source>
</reference>
<evidence type="ECO:0000256" key="1">
    <source>
        <dbReference type="ARBA" id="ARBA00001974"/>
    </source>
</evidence>
<evidence type="ECO:0000259" key="13">
    <source>
        <dbReference type="Pfam" id="PF21895"/>
    </source>
</evidence>
<dbReference type="Gene3D" id="3.20.20.220">
    <property type="match status" value="1"/>
</dbReference>
<dbReference type="GO" id="GO:0005829">
    <property type="term" value="C:cytosol"/>
    <property type="evidence" value="ECO:0007669"/>
    <property type="project" value="TreeGrafter"/>
</dbReference>
<dbReference type="SUPFAM" id="SSF51730">
    <property type="entry name" value="FAD-linked oxidoreductase"/>
    <property type="match status" value="1"/>
</dbReference>
<dbReference type="OrthoDB" id="16284at2759"/>
<comment type="subcellular location">
    <subcellularLocation>
        <location evidence="2">Membrane</location>
        <topology evidence="2">Multi-pass membrane protein</topology>
    </subcellularLocation>
</comment>
<dbReference type="AlphaFoldDB" id="A0A2T9ZFP9"/>
<keyword evidence="5" id="KW-0285">Flavoprotein</keyword>
<dbReference type="InterPro" id="IPR023395">
    <property type="entry name" value="MCP_dom_sf"/>
</dbReference>
<comment type="caution">
    <text evidence="15">The sequence shown here is derived from an EMBL/GenBank/DDBJ whole genome shotgun (WGS) entry which is preliminary data.</text>
</comment>
<dbReference type="InterPro" id="IPR053806">
    <property type="entry name" value="MTHFR_C"/>
</dbReference>
<evidence type="ECO:0000313" key="14">
    <source>
        <dbReference type="EMBL" id="PVV01430.1"/>
    </source>
</evidence>
<evidence type="ECO:0000256" key="9">
    <source>
        <dbReference type="ARBA" id="ARBA00023002"/>
    </source>
</evidence>
<gene>
    <name evidence="15" type="ORF">BB560_002114</name>
    <name evidence="14" type="ORF">BB560_004150</name>
</gene>
<keyword evidence="6 11" id="KW-0812">Transmembrane</keyword>
<evidence type="ECO:0000256" key="7">
    <source>
        <dbReference type="ARBA" id="ARBA00022827"/>
    </source>
</evidence>
<dbReference type="GO" id="GO:0035999">
    <property type="term" value="P:tetrahydrofolate interconversion"/>
    <property type="evidence" value="ECO:0007669"/>
    <property type="project" value="UniProtKB-UniPathway"/>
</dbReference>
<evidence type="ECO:0000313" key="15">
    <source>
        <dbReference type="EMBL" id="PVV03401.1"/>
    </source>
</evidence>
<dbReference type="SUPFAM" id="SSF103506">
    <property type="entry name" value="Mitochondrial carrier"/>
    <property type="match status" value="1"/>
</dbReference>
<evidence type="ECO:0000256" key="10">
    <source>
        <dbReference type="ARBA" id="ARBA00023136"/>
    </source>
</evidence>
<dbReference type="GO" id="GO:0004489">
    <property type="term" value="F:methylenetetrahydrofolate reductase [NAD(P)H] activity"/>
    <property type="evidence" value="ECO:0007669"/>
    <property type="project" value="InterPro"/>
</dbReference>
<proteinExistence type="inferred from homology"/>
<evidence type="ECO:0000256" key="6">
    <source>
        <dbReference type="ARBA" id="ARBA00022692"/>
    </source>
</evidence>
<dbReference type="EMBL" id="MBFS01001086">
    <property type="protein sequence ID" value="PVV01430.1"/>
    <property type="molecule type" value="Genomic_DNA"/>
</dbReference>
<protein>
    <recommendedName>
        <fullName evidence="13">MTHFR SAM-binding regulatory domain-containing protein</fullName>
    </recommendedName>
</protein>
<keyword evidence="16" id="KW-1185">Reference proteome</keyword>
<feature type="repeat" description="Solcar" evidence="11">
    <location>
        <begin position="763"/>
        <end position="851"/>
    </location>
</feature>
<evidence type="ECO:0000256" key="3">
    <source>
        <dbReference type="ARBA" id="ARBA00004777"/>
    </source>
</evidence>
<feature type="domain" description="MTHFR SAM-binding regulatory" evidence="13">
    <location>
        <begin position="337"/>
        <end position="620"/>
    </location>
</feature>
<evidence type="ECO:0000256" key="11">
    <source>
        <dbReference type="PROSITE-ProRule" id="PRU00282"/>
    </source>
</evidence>
<comment type="pathway">
    <text evidence="3 12">One-carbon metabolism; tetrahydrofolate interconversion.</text>
</comment>
<feature type="repeat" description="Solcar" evidence="11">
    <location>
        <begin position="865"/>
        <end position="950"/>
    </location>
</feature>
<dbReference type="Gene3D" id="1.50.40.10">
    <property type="entry name" value="Mitochondrial carrier domain"/>
    <property type="match status" value="1"/>
</dbReference>
<dbReference type="InterPro" id="IPR029041">
    <property type="entry name" value="FAD-linked_oxidoreductase-like"/>
</dbReference>
<evidence type="ECO:0000256" key="2">
    <source>
        <dbReference type="ARBA" id="ARBA00004141"/>
    </source>
</evidence>
<comment type="cofactor">
    <cofactor evidence="1">
        <name>FAD</name>
        <dbReference type="ChEBI" id="CHEBI:57692"/>
    </cofactor>
</comment>
<dbReference type="InterPro" id="IPR003171">
    <property type="entry name" value="Mehydrof_redctse-like"/>
</dbReference>
<comment type="similarity">
    <text evidence="4">Belongs to the methylenetetrahydrofolate reductase family.</text>
</comment>
<dbReference type="EMBL" id="MBFS01000239">
    <property type="protein sequence ID" value="PVV03401.1"/>
    <property type="molecule type" value="Genomic_DNA"/>
</dbReference>
<dbReference type="PANTHER" id="PTHR45754:SF3">
    <property type="entry name" value="METHYLENETETRAHYDROFOLATE REDUCTASE (NADPH)"/>
    <property type="match status" value="1"/>
</dbReference>
<name>A0A2T9ZFP9_9FUNG</name>
<dbReference type="NCBIfam" id="TIGR00677">
    <property type="entry name" value="fadh2_euk"/>
    <property type="match status" value="1"/>
</dbReference>
<keyword evidence="8" id="KW-1133">Transmembrane helix</keyword>
<keyword evidence="10 11" id="KW-0472">Membrane</keyword>
<keyword evidence="7" id="KW-0274">FAD</keyword>
<dbReference type="InterPro" id="IPR018108">
    <property type="entry name" value="MCP_transmembrane"/>
</dbReference>
<dbReference type="GO" id="GO:0009086">
    <property type="term" value="P:methionine biosynthetic process"/>
    <property type="evidence" value="ECO:0007669"/>
    <property type="project" value="TreeGrafter"/>
</dbReference>
<dbReference type="GO" id="GO:0016020">
    <property type="term" value="C:membrane"/>
    <property type="evidence" value="ECO:0007669"/>
    <property type="project" value="UniProtKB-SubCell"/>
</dbReference>
<dbReference type="PROSITE" id="PS50920">
    <property type="entry name" value="SOLCAR"/>
    <property type="match status" value="3"/>
</dbReference>
<sequence length="956" mass="108434">MKIIDKIKSAQQDDRPYWSFEYFPPKTPQGVINLYERVERMTKLNPLFIDVTWRWGGKSKDLTQDICINSQTIYGIEANMHLTCTGTDVEGIRHVLENAKRNNVQNILALRGDLPGFTKEDSAHINDGSCTPMPEYNYDADINAMNQFFSAEQLIKFMRQEFGSYFCISVAGYPEGCNDISETEKDIHVLKKKVDAGADLVLSQLFYDVNIFMEWYNKCVKTGISVPIVPGIMPIQSYTGFKKMVELCNVTVPDEVWSGLSSCKEDDLAIKDFGIKYAITMIKKLFSFGIKGFHLYTLNLERSSRLILEGLQFVPIISQPSAPQLNPNTFQDVSIQKPLPWPSCVQTKRISENVRPIFWHNNVDSYILRTDSWDEFPNGRWGDSRSPAFGELDFNKFWIYPNKKVYSLWGIPKTELDIHDVFIKYCKGELESLPWSSTPIQAESSEITQNLIKLNQYGYLTINSQPSCNGAKSSDTLHGWGPKNGFVYKKAYIEFFVHPARFIKLVKLIDEYNMSNGGGNETSNIITYLATSKNTEKLYSNFNTNQPNAVTWGVFPGCEIIQPTIVEASSFLAWKDEAFDYWKMWSNAYKDKYKETHALLSGIMDTYFLMNLVDNDYTRSSDAQKNEGPQKSYFYNSSIDQAVSGFVAALASTAVLHPLDLIKIRLQVKDKEAGSIVGRSVRAFKDITGASSAEIPATASKFQKSIFNLKRFYVGLSPNIAGNCVSWGLYFGWYNWIKQEISIRQGTASGKKYGQNKQGASFLSAKQHLFASSMAGVLTQLVANPFWVIKVRMCQPRELKGSIEYKGVIDGLFKLWKAEGLKGYYKGLVPGIIGVSHGALQFMAYEEMKKYLVVKKYNSLQDSSFSYLEYLSMSTTSKLFAAAVTYPYQVVRTRMQSTESIKYKSVLSTIMIIYRGEGIQGFYKGLGPNIIRVLPGTMITFLVYEKFSAFFRTHAK</sequence>
<evidence type="ECO:0000256" key="12">
    <source>
        <dbReference type="RuleBase" id="RU004254"/>
    </source>
</evidence>
<dbReference type="GO" id="GO:0071949">
    <property type="term" value="F:FAD binding"/>
    <property type="evidence" value="ECO:0007669"/>
    <property type="project" value="TreeGrafter"/>
</dbReference>
<evidence type="ECO:0000256" key="5">
    <source>
        <dbReference type="ARBA" id="ARBA00022630"/>
    </source>
</evidence>
<evidence type="ECO:0000256" key="4">
    <source>
        <dbReference type="ARBA" id="ARBA00006743"/>
    </source>
</evidence>
<dbReference type="Pfam" id="PF00153">
    <property type="entry name" value="Mito_carr"/>
    <property type="match status" value="3"/>
</dbReference>
<feature type="repeat" description="Solcar" evidence="11">
    <location>
        <begin position="636"/>
        <end position="740"/>
    </location>
</feature>
<dbReference type="CDD" id="cd00537">
    <property type="entry name" value="MTHFR"/>
    <property type="match status" value="1"/>
</dbReference>
<evidence type="ECO:0000256" key="8">
    <source>
        <dbReference type="ARBA" id="ARBA00022989"/>
    </source>
</evidence>
<dbReference type="Proteomes" id="UP000245609">
    <property type="component" value="Unassembled WGS sequence"/>
</dbReference>
<keyword evidence="9" id="KW-0560">Oxidoreductase</keyword>
<dbReference type="UniPathway" id="UPA00193"/>
<accession>A0A2T9ZFP9</accession>
<evidence type="ECO:0000313" key="16">
    <source>
        <dbReference type="Proteomes" id="UP000245609"/>
    </source>
</evidence>
<dbReference type="InterPro" id="IPR004621">
    <property type="entry name" value="Fadh2_euk"/>
</dbReference>
<dbReference type="STRING" id="133381.A0A2T9ZFP9"/>
<dbReference type="PANTHER" id="PTHR45754">
    <property type="entry name" value="METHYLENETETRAHYDROFOLATE REDUCTASE"/>
    <property type="match status" value="1"/>
</dbReference>
<dbReference type="Pfam" id="PF21895">
    <property type="entry name" value="MTHFR_C"/>
    <property type="match status" value="1"/>
</dbReference>